<keyword evidence="3 9" id="KW-0658">Purine biosynthesis</keyword>
<dbReference type="PANTHER" id="PTHR48099">
    <property type="entry name" value="C-1-TETRAHYDROFOLATE SYNTHASE, CYTOPLASMIC-RELATED"/>
    <property type="match status" value="1"/>
</dbReference>
<keyword evidence="2 9" id="KW-0554">One-carbon metabolism</keyword>
<evidence type="ECO:0000259" key="11">
    <source>
        <dbReference type="Pfam" id="PF02882"/>
    </source>
</evidence>
<dbReference type="GO" id="GO:0035999">
    <property type="term" value="P:tetrahydrofolate interconversion"/>
    <property type="evidence" value="ECO:0007669"/>
    <property type="project" value="UniProtKB-UniRule"/>
</dbReference>
<comment type="caution">
    <text evidence="12">The sequence shown here is derived from an EMBL/GenBank/DDBJ whole genome shotgun (WGS) entry which is preliminary data.</text>
</comment>
<feature type="binding site" evidence="9">
    <location>
        <begin position="172"/>
        <end position="174"/>
    </location>
    <ligand>
        <name>NADP(+)</name>
        <dbReference type="ChEBI" id="CHEBI:58349"/>
    </ligand>
</feature>
<dbReference type="PANTHER" id="PTHR48099:SF5">
    <property type="entry name" value="C-1-TETRAHYDROFOLATE SYNTHASE, CYTOPLASMIC"/>
    <property type="match status" value="1"/>
</dbReference>
<keyword evidence="9" id="KW-0368">Histidine biosynthesis</keyword>
<proteinExistence type="inferred from homology"/>
<dbReference type="GO" id="GO:0000105">
    <property type="term" value="P:L-histidine biosynthetic process"/>
    <property type="evidence" value="ECO:0007669"/>
    <property type="project" value="UniProtKB-KW"/>
</dbReference>
<feature type="domain" description="Tetrahydrofolate dehydrogenase/cyclohydrolase NAD(P)-binding" evidence="11">
    <location>
        <begin position="147"/>
        <end position="285"/>
    </location>
</feature>
<dbReference type="SUPFAM" id="SSF51735">
    <property type="entry name" value="NAD(P)-binding Rossmann-fold domains"/>
    <property type="match status" value="1"/>
</dbReference>
<keyword evidence="6 9" id="KW-0560">Oxidoreductase</keyword>
<dbReference type="InterPro" id="IPR036291">
    <property type="entry name" value="NAD(P)-bd_dom_sf"/>
</dbReference>
<gene>
    <name evidence="9" type="primary">folD</name>
    <name evidence="12" type="ORF">A3A97_03425</name>
</gene>
<keyword evidence="7 9" id="KW-0486">Methionine biosynthesis</keyword>
<dbReference type="AlphaFoldDB" id="A0A1G2PPW1"/>
<dbReference type="GO" id="GO:0004477">
    <property type="term" value="F:methenyltetrahydrofolate cyclohydrolase activity"/>
    <property type="evidence" value="ECO:0007669"/>
    <property type="project" value="UniProtKB-UniRule"/>
</dbReference>
<dbReference type="GO" id="GO:0009086">
    <property type="term" value="P:methionine biosynthetic process"/>
    <property type="evidence" value="ECO:0007669"/>
    <property type="project" value="UniProtKB-KW"/>
</dbReference>
<keyword evidence="8 9" id="KW-0511">Multifunctional enzyme</keyword>
<evidence type="ECO:0000259" key="10">
    <source>
        <dbReference type="Pfam" id="PF00763"/>
    </source>
</evidence>
<dbReference type="GO" id="GO:0006164">
    <property type="term" value="P:purine nucleotide biosynthetic process"/>
    <property type="evidence" value="ECO:0007669"/>
    <property type="project" value="UniProtKB-KW"/>
</dbReference>
<dbReference type="EC" id="1.5.1.5" evidence="9"/>
<comment type="subunit">
    <text evidence="9">Homodimer.</text>
</comment>
<comment type="similarity">
    <text evidence="9">Belongs to the tetrahydrofolate dehydrogenase/cyclohydrolase family.</text>
</comment>
<dbReference type="PRINTS" id="PR00085">
    <property type="entry name" value="THFDHDRGNASE"/>
</dbReference>
<dbReference type="InterPro" id="IPR000672">
    <property type="entry name" value="THF_DH/CycHdrlase"/>
</dbReference>
<name>A0A1G2PPW1_9BACT</name>
<keyword evidence="5 9" id="KW-0521">NADP</keyword>
<sequence>MTIILDGKKLSLEVISQLSERVNKLTRKPDLAVVLVGENKGSEAFVRNKQAVAARVGIGCRVFKYPNSISVKDLSVNLNGIVRGEKYDGVIIQLPLPGLLDRSRYSLLRIIPEDRDADCLSEKWQGRLLTGRNFVEQKGKKVELLPPVASAIFKLADKYNISFENKNIVLVGWGDLVGKPLLPLLVRKGATVTVCTSKTKDISVFTKNADIVISGVGKAHIIIGLMLKRGAIVFDAGYTEIDGKMTGDIDIDSVKGVVEMLSPSPGGIGPLTVACLLENVVALSELRQNVNSKRSL</sequence>
<comment type="caution">
    <text evidence="9">Lacks conserved residue(s) required for the propagation of feature annotation.</text>
</comment>
<comment type="catalytic activity">
    <reaction evidence="9">
        <text>(6R)-5,10-methenyltetrahydrofolate + H2O = (6R)-10-formyltetrahydrofolate + H(+)</text>
        <dbReference type="Rhea" id="RHEA:23700"/>
        <dbReference type="ChEBI" id="CHEBI:15377"/>
        <dbReference type="ChEBI" id="CHEBI:15378"/>
        <dbReference type="ChEBI" id="CHEBI:57455"/>
        <dbReference type="ChEBI" id="CHEBI:195366"/>
        <dbReference type="EC" id="3.5.4.9"/>
    </reaction>
</comment>
<evidence type="ECO:0000256" key="3">
    <source>
        <dbReference type="ARBA" id="ARBA00022755"/>
    </source>
</evidence>
<feature type="domain" description="Tetrahydrofolate dehydrogenase/cyclohydrolase catalytic" evidence="10">
    <location>
        <begin position="5"/>
        <end position="118"/>
    </location>
</feature>
<dbReference type="Gene3D" id="3.40.50.10860">
    <property type="entry name" value="Leucine Dehydrogenase, chain A, domain 1"/>
    <property type="match status" value="1"/>
</dbReference>
<dbReference type="GO" id="GO:0004488">
    <property type="term" value="F:methylenetetrahydrofolate dehydrogenase (NADP+) activity"/>
    <property type="evidence" value="ECO:0007669"/>
    <property type="project" value="UniProtKB-UniRule"/>
</dbReference>
<organism evidence="12 13">
    <name type="scientific">Candidatus Terrybacteria bacterium RIFCSPLOWO2_01_FULL_40_23</name>
    <dbReference type="NCBI Taxonomy" id="1802366"/>
    <lineage>
        <taxon>Bacteria</taxon>
        <taxon>Candidatus Terryibacteriota</taxon>
    </lineage>
</organism>
<evidence type="ECO:0000256" key="7">
    <source>
        <dbReference type="ARBA" id="ARBA00023167"/>
    </source>
</evidence>
<dbReference type="CDD" id="cd01080">
    <property type="entry name" value="NAD_bind_m-THF_DH_Cyclohyd"/>
    <property type="match status" value="1"/>
</dbReference>
<reference evidence="12 13" key="1">
    <citation type="journal article" date="2016" name="Nat. Commun.">
        <title>Thousands of microbial genomes shed light on interconnected biogeochemical processes in an aquifer system.</title>
        <authorList>
            <person name="Anantharaman K."/>
            <person name="Brown C.T."/>
            <person name="Hug L.A."/>
            <person name="Sharon I."/>
            <person name="Castelle C.J."/>
            <person name="Probst A.J."/>
            <person name="Thomas B.C."/>
            <person name="Singh A."/>
            <person name="Wilkins M.J."/>
            <person name="Karaoz U."/>
            <person name="Brodie E.L."/>
            <person name="Williams K.H."/>
            <person name="Hubbard S.S."/>
            <person name="Banfield J.F."/>
        </authorList>
    </citation>
    <scope>NUCLEOTIDE SEQUENCE [LARGE SCALE GENOMIC DNA]</scope>
</reference>
<dbReference type="Proteomes" id="UP000176951">
    <property type="component" value="Unassembled WGS sequence"/>
</dbReference>
<evidence type="ECO:0000313" key="12">
    <source>
        <dbReference type="EMBL" id="OHA50375.1"/>
    </source>
</evidence>
<keyword evidence="9" id="KW-0028">Amino-acid biosynthesis</keyword>
<comment type="catalytic activity">
    <reaction evidence="9">
        <text>(6R)-5,10-methylene-5,6,7,8-tetrahydrofolate + NADP(+) = (6R)-5,10-methenyltetrahydrofolate + NADPH</text>
        <dbReference type="Rhea" id="RHEA:22812"/>
        <dbReference type="ChEBI" id="CHEBI:15636"/>
        <dbReference type="ChEBI" id="CHEBI:57455"/>
        <dbReference type="ChEBI" id="CHEBI:57783"/>
        <dbReference type="ChEBI" id="CHEBI:58349"/>
        <dbReference type="EC" id="1.5.1.5"/>
    </reaction>
</comment>
<comment type="function">
    <text evidence="9">Catalyzes the oxidation of 5,10-methylenetetrahydrofolate to 5,10-methenyltetrahydrofolate and then the hydrolysis of 5,10-methenyltetrahydrofolate to 10-formyltetrahydrofolate.</text>
</comment>
<evidence type="ECO:0000256" key="8">
    <source>
        <dbReference type="ARBA" id="ARBA00023268"/>
    </source>
</evidence>
<accession>A0A1G2PPW1</accession>
<dbReference type="Gene3D" id="3.40.50.720">
    <property type="entry name" value="NAD(P)-binding Rossmann-like Domain"/>
    <property type="match status" value="1"/>
</dbReference>
<evidence type="ECO:0000256" key="1">
    <source>
        <dbReference type="ARBA" id="ARBA00004777"/>
    </source>
</evidence>
<dbReference type="GO" id="GO:0005829">
    <property type="term" value="C:cytosol"/>
    <property type="evidence" value="ECO:0007669"/>
    <property type="project" value="TreeGrafter"/>
</dbReference>
<evidence type="ECO:0000256" key="4">
    <source>
        <dbReference type="ARBA" id="ARBA00022801"/>
    </source>
</evidence>
<evidence type="ECO:0000256" key="5">
    <source>
        <dbReference type="ARBA" id="ARBA00022857"/>
    </source>
</evidence>
<evidence type="ECO:0000256" key="6">
    <source>
        <dbReference type="ARBA" id="ARBA00023002"/>
    </source>
</evidence>
<evidence type="ECO:0000256" key="9">
    <source>
        <dbReference type="HAMAP-Rule" id="MF_01576"/>
    </source>
</evidence>
<dbReference type="HAMAP" id="MF_01576">
    <property type="entry name" value="THF_DHG_CYH"/>
    <property type="match status" value="1"/>
</dbReference>
<dbReference type="EC" id="3.5.4.9" evidence="9"/>
<dbReference type="UniPathway" id="UPA00193"/>
<evidence type="ECO:0000256" key="2">
    <source>
        <dbReference type="ARBA" id="ARBA00022563"/>
    </source>
</evidence>
<dbReference type="InterPro" id="IPR046346">
    <property type="entry name" value="Aminoacid_DH-like_N_sf"/>
</dbReference>
<comment type="pathway">
    <text evidence="1 9">One-carbon metabolism; tetrahydrofolate interconversion.</text>
</comment>
<dbReference type="Pfam" id="PF02882">
    <property type="entry name" value="THF_DHG_CYH_C"/>
    <property type="match status" value="1"/>
</dbReference>
<dbReference type="EMBL" id="MHSW01000038">
    <property type="protein sequence ID" value="OHA50375.1"/>
    <property type="molecule type" value="Genomic_DNA"/>
</dbReference>
<dbReference type="InterPro" id="IPR020631">
    <property type="entry name" value="THF_DH/CycHdrlase_NAD-bd_dom"/>
</dbReference>
<dbReference type="Pfam" id="PF00763">
    <property type="entry name" value="THF_DHG_CYH"/>
    <property type="match status" value="1"/>
</dbReference>
<dbReference type="SUPFAM" id="SSF53223">
    <property type="entry name" value="Aminoacid dehydrogenase-like, N-terminal domain"/>
    <property type="match status" value="1"/>
</dbReference>
<dbReference type="InterPro" id="IPR020630">
    <property type="entry name" value="THF_DH/CycHdrlase_cat_dom"/>
</dbReference>
<keyword evidence="4 9" id="KW-0378">Hydrolase</keyword>
<protein>
    <recommendedName>
        <fullName evidence="9">Bifunctional protein FolD</fullName>
    </recommendedName>
    <domain>
        <recommendedName>
            <fullName evidence="9">Methylenetetrahydrofolate dehydrogenase</fullName>
            <ecNumber evidence="9">1.5.1.5</ecNumber>
        </recommendedName>
    </domain>
    <domain>
        <recommendedName>
            <fullName evidence="9">Methenyltetrahydrofolate cyclohydrolase</fullName>
            <ecNumber evidence="9">3.5.4.9</ecNumber>
        </recommendedName>
    </domain>
</protein>
<evidence type="ECO:0000313" key="13">
    <source>
        <dbReference type="Proteomes" id="UP000176951"/>
    </source>
</evidence>